<organism evidence="10 11">
    <name type="scientific">Pseudosporangium ferrugineum</name>
    <dbReference type="NCBI Taxonomy" id="439699"/>
    <lineage>
        <taxon>Bacteria</taxon>
        <taxon>Bacillati</taxon>
        <taxon>Actinomycetota</taxon>
        <taxon>Actinomycetes</taxon>
        <taxon>Micromonosporales</taxon>
        <taxon>Micromonosporaceae</taxon>
        <taxon>Pseudosporangium</taxon>
    </lineage>
</organism>
<comment type="similarity">
    <text evidence="5">Belongs to the GART family.</text>
</comment>
<evidence type="ECO:0000256" key="6">
    <source>
        <dbReference type="ARBA" id="ARBA00041324"/>
    </source>
</evidence>
<reference evidence="10 11" key="1">
    <citation type="submission" date="2018-03" db="EMBL/GenBank/DDBJ databases">
        <title>Genomic Encyclopedia of Archaeal and Bacterial Type Strains, Phase II (KMG-II): from individual species to whole genera.</title>
        <authorList>
            <person name="Goeker M."/>
        </authorList>
    </citation>
    <scope>NUCLEOTIDE SEQUENCE [LARGE SCALE GENOMIC DNA]</scope>
    <source>
        <strain evidence="10 11">DSM 45348</strain>
    </source>
</reference>
<dbReference type="PANTHER" id="PTHR43369">
    <property type="entry name" value="PHOSPHORIBOSYLGLYCINAMIDE FORMYLTRANSFERASE"/>
    <property type="match status" value="1"/>
</dbReference>
<dbReference type="Pfam" id="PF00551">
    <property type="entry name" value="Formyl_trans_N"/>
    <property type="match status" value="1"/>
</dbReference>
<keyword evidence="11" id="KW-1185">Reference proteome</keyword>
<keyword evidence="3 10" id="KW-0808">Transferase</keyword>
<evidence type="ECO:0000256" key="5">
    <source>
        <dbReference type="ARBA" id="ARBA00038440"/>
    </source>
</evidence>
<dbReference type="GO" id="GO:0004644">
    <property type="term" value="F:phosphoribosylglycinamide formyltransferase activity"/>
    <property type="evidence" value="ECO:0007669"/>
    <property type="project" value="UniProtKB-EC"/>
</dbReference>
<evidence type="ECO:0000313" key="10">
    <source>
        <dbReference type="EMBL" id="PRY21022.1"/>
    </source>
</evidence>
<evidence type="ECO:0000313" key="11">
    <source>
        <dbReference type="Proteomes" id="UP000239209"/>
    </source>
</evidence>
<dbReference type="GO" id="GO:0006189">
    <property type="term" value="P:'de novo' IMP biosynthetic process"/>
    <property type="evidence" value="ECO:0007669"/>
    <property type="project" value="TreeGrafter"/>
</dbReference>
<dbReference type="SUPFAM" id="SSF53328">
    <property type="entry name" value="Formyltransferase"/>
    <property type="match status" value="1"/>
</dbReference>
<name>A0A2T0RIS4_9ACTN</name>
<dbReference type="AlphaFoldDB" id="A0A2T0RIS4"/>
<evidence type="ECO:0000259" key="9">
    <source>
        <dbReference type="Pfam" id="PF00551"/>
    </source>
</evidence>
<dbReference type="PANTHER" id="PTHR43369:SF2">
    <property type="entry name" value="PHOSPHORIBOSYLGLYCINAMIDE FORMYLTRANSFERASE"/>
    <property type="match status" value="1"/>
</dbReference>
<evidence type="ECO:0000256" key="2">
    <source>
        <dbReference type="ARBA" id="ARBA00012254"/>
    </source>
</evidence>
<accession>A0A2T0RIS4</accession>
<proteinExistence type="inferred from homology"/>
<evidence type="ECO:0000256" key="8">
    <source>
        <dbReference type="ARBA" id="ARBA00047664"/>
    </source>
</evidence>
<dbReference type="GO" id="GO:0005829">
    <property type="term" value="C:cytosol"/>
    <property type="evidence" value="ECO:0007669"/>
    <property type="project" value="TreeGrafter"/>
</dbReference>
<feature type="domain" description="Formyl transferase N-terminal" evidence="9">
    <location>
        <begin position="109"/>
        <end position="219"/>
    </location>
</feature>
<dbReference type="PROSITE" id="PS00373">
    <property type="entry name" value="GART"/>
    <property type="match status" value="1"/>
</dbReference>
<gene>
    <name evidence="10" type="ORF">CLV70_12123</name>
</gene>
<protein>
    <recommendedName>
        <fullName evidence="2">phosphoribosylglycinamide formyltransferase 1</fullName>
        <ecNumber evidence="2">2.1.2.2</ecNumber>
    </recommendedName>
    <alternativeName>
        <fullName evidence="7">5'-phosphoribosylglycinamide transformylase</fullName>
    </alternativeName>
    <alternativeName>
        <fullName evidence="6">GAR transformylase</fullName>
    </alternativeName>
</protein>
<evidence type="ECO:0000256" key="7">
    <source>
        <dbReference type="ARBA" id="ARBA00041682"/>
    </source>
</evidence>
<dbReference type="InterPro" id="IPR036477">
    <property type="entry name" value="Formyl_transf_N_sf"/>
</dbReference>
<evidence type="ECO:0000256" key="3">
    <source>
        <dbReference type="ARBA" id="ARBA00022679"/>
    </source>
</evidence>
<comment type="caution">
    <text evidence="10">The sequence shown here is derived from an EMBL/GenBank/DDBJ whole genome shotgun (WGS) entry which is preliminary data.</text>
</comment>
<dbReference type="EMBL" id="PVZG01000021">
    <property type="protein sequence ID" value="PRY21022.1"/>
    <property type="molecule type" value="Genomic_DNA"/>
</dbReference>
<sequence length="296" mass="31543">MAARVGGRVRTVGAMTRIVMTTSAGHRGLLLLDRLHRRGIVLDAVLVLAGGLEPPPARPGESGLHRLARWPASAARSVRRRFRLYRRRRRWFEARCRRVIVTGYLNSRRLERDLRRLAPDYLVLGGGGVLRPHIIATAGSGVLNAHPALLPWVRGCGVVGYSLAAGVALGATVHLVDAGIDTGPVVARRLLPVPPGPCALADLEAAADEAAAELLVDVVEALVRRGERPAGTPHAERFPLHRLAAADVDRPAHEALAAAGRAAELFDRWSPSAIDAAWALPAGRPDRGSPGPGVEC</sequence>
<dbReference type="Gene3D" id="3.40.50.170">
    <property type="entry name" value="Formyl transferase, N-terminal domain"/>
    <property type="match status" value="1"/>
</dbReference>
<dbReference type="InterPro" id="IPR001555">
    <property type="entry name" value="GART_AS"/>
</dbReference>
<keyword evidence="4" id="KW-0658">Purine biosynthesis</keyword>
<dbReference type="InterPro" id="IPR002376">
    <property type="entry name" value="Formyl_transf_N"/>
</dbReference>
<dbReference type="Proteomes" id="UP000239209">
    <property type="component" value="Unassembled WGS sequence"/>
</dbReference>
<dbReference type="EC" id="2.1.2.2" evidence="2"/>
<comment type="pathway">
    <text evidence="1">Purine metabolism; IMP biosynthesis via de novo pathway; N(2)-formyl-N(1)-(5-phospho-D-ribosyl)glycinamide from N(1)-(5-phospho-D-ribosyl)glycinamide (10-formyl THF route): step 1/1.</text>
</comment>
<comment type="catalytic activity">
    <reaction evidence="8">
        <text>N(1)-(5-phospho-beta-D-ribosyl)glycinamide + (6R)-10-formyltetrahydrofolate = N(2)-formyl-N(1)-(5-phospho-beta-D-ribosyl)glycinamide + (6S)-5,6,7,8-tetrahydrofolate + H(+)</text>
        <dbReference type="Rhea" id="RHEA:15053"/>
        <dbReference type="ChEBI" id="CHEBI:15378"/>
        <dbReference type="ChEBI" id="CHEBI:57453"/>
        <dbReference type="ChEBI" id="CHEBI:143788"/>
        <dbReference type="ChEBI" id="CHEBI:147286"/>
        <dbReference type="ChEBI" id="CHEBI:195366"/>
        <dbReference type="EC" id="2.1.2.2"/>
    </reaction>
</comment>
<evidence type="ECO:0000256" key="4">
    <source>
        <dbReference type="ARBA" id="ARBA00022755"/>
    </source>
</evidence>
<evidence type="ECO:0000256" key="1">
    <source>
        <dbReference type="ARBA" id="ARBA00005054"/>
    </source>
</evidence>